<dbReference type="Proteomes" id="UP000238164">
    <property type="component" value="Chromosome 1"/>
</dbReference>
<dbReference type="InterPro" id="IPR041698">
    <property type="entry name" value="Methyltransf_25"/>
</dbReference>
<dbReference type="PANTHER" id="PTHR43464:SF19">
    <property type="entry name" value="UBIQUINONE BIOSYNTHESIS O-METHYLTRANSFERASE, MITOCHONDRIAL"/>
    <property type="match status" value="1"/>
</dbReference>
<dbReference type="KEGG" id="mgg:MPLG2_0810"/>
<feature type="domain" description="Methyltransferase" evidence="4">
    <location>
        <begin position="86"/>
        <end position="153"/>
    </location>
</feature>
<evidence type="ECO:0000256" key="3">
    <source>
        <dbReference type="ARBA" id="ARBA00022691"/>
    </source>
</evidence>
<evidence type="ECO:0000313" key="6">
    <source>
        <dbReference type="Proteomes" id="UP000238164"/>
    </source>
</evidence>
<dbReference type="CDD" id="cd02440">
    <property type="entry name" value="AdoMet_MTases"/>
    <property type="match status" value="1"/>
</dbReference>
<gene>
    <name evidence="5" type="ORF">MPLG2_0810</name>
</gene>
<protein>
    <recommendedName>
        <fullName evidence="4">Methyltransferase domain-containing protein</fullName>
    </recommendedName>
</protein>
<dbReference type="Gene3D" id="3.40.50.150">
    <property type="entry name" value="Vaccinia Virus protein VP39"/>
    <property type="match status" value="1"/>
</dbReference>
<dbReference type="EMBL" id="LT985188">
    <property type="protein sequence ID" value="SPD85845.1"/>
    <property type="molecule type" value="Genomic_DNA"/>
</dbReference>
<dbReference type="PANTHER" id="PTHR43464">
    <property type="entry name" value="METHYLTRANSFERASE"/>
    <property type="match status" value="1"/>
</dbReference>
<dbReference type="InterPro" id="IPR029063">
    <property type="entry name" value="SAM-dependent_MTases_sf"/>
</dbReference>
<name>A0A2N9JEE8_9ACTN</name>
<dbReference type="GO" id="GO:0032259">
    <property type="term" value="P:methylation"/>
    <property type="evidence" value="ECO:0007669"/>
    <property type="project" value="UniProtKB-KW"/>
</dbReference>
<keyword evidence="1" id="KW-0489">Methyltransferase</keyword>
<reference evidence="5 6" key="1">
    <citation type="submission" date="2018-02" db="EMBL/GenBank/DDBJ databases">
        <authorList>
            <person name="Cohen D.B."/>
            <person name="Kent A.D."/>
        </authorList>
    </citation>
    <scope>NUCLEOTIDE SEQUENCE [LARGE SCALE GENOMIC DNA]</scope>
    <source>
        <strain evidence="5">1</strain>
    </source>
</reference>
<accession>A0A2N9JEE8</accession>
<sequence length="262" mass="29419">MDPESHIWAWPQPIPLQLDALASRRFGPHLRHLRVSELLVDLEVPVESIRSYWDAFYRANRGPQSLLHESPFAAWTAERLEEGSQVLDFGCGTGRDSMYFASLGHLVTGFDCSAEAIEIARREATTRGHPAHFEVLDLADLEIARTKVELSVAEDVPTSCYARFLLHATGNVERNNLLEISASVLGQGGLLFLEFRTVDDARTMHAYGEKHFRNYLRPDLVREEIVEHGGKVLSCEENRGLAPFEGEDPVICRLVATWRGPA</sequence>
<dbReference type="SUPFAM" id="SSF53335">
    <property type="entry name" value="S-adenosyl-L-methionine-dependent methyltransferases"/>
    <property type="match status" value="1"/>
</dbReference>
<evidence type="ECO:0000256" key="2">
    <source>
        <dbReference type="ARBA" id="ARBA00022679"/>
    </source>
</evidence>
<evidence type="ECO:0000256" key="1">
    <source>
        <dbReference type="ARBA" id="ARBA00022603"/>
    </source>
</evidence>
<dbReference type="GO" id="GO:0008168">
    <property type="term" value="F:methyltransferase activity"/>
    <property type="evidence" value="ECO:0007669"/>
    <property type="project" value="UniProtKB-KW"/>
</dbReference>
<proteinExistence type="predicted"/>
<evidence type="ECO:0000259" key="4">
    <source>
        <dbReference type="Pfam" id="PF13649"/>
    </source>
</evidence>
<organism evidence="5 6">
    <name type="scientific">Micropruina glycogenica</name>
    <dbReference type="NCBI Taxonomy" id="75385"/>
    <lineage>
        <taxon>Bacteria</taxon>
        <taxon>Bacillati</taxon>
        <taxon>Actinomycetota</taxon>
        <taxon>Actinomycetes</taxon>
        <taxon>Propionibacteriales</taxon>
        <taxon>Nocardioidaceae</taxon>
        <taxon>Micropruina</taxon>
    </lineage>
</organism>
<dbReference type="AlphaFoldDB" id="A0A2N9JEE8"/>
<keyword evidence="3" id="KW-0949">S-adenosyl-L-methionine</keyword>
<dbReference type="Pfam" id="PF13649">
    <property type="entry name" value="Methyltransf_25"/>
    <property type="match status" value="1"/>
</dbReference>
<keyword evidence="2" id="KW-0808">Transferase</keyword>
<evidence type="ECO:0000313" key="5">
    <source>
        <dbReference type="EMBL" id="SPD85845.1"/>
    </source>
</evidence>
<keyword evidence="6" id="KW-1185">Reference proteome</keyword>